<dbReference type="PANTHER" id="PTHR35563:SF2">
    <property type="entry name" value="BARREL METAL-DEPENDENT HYDROLASE, PUTATIVE (AFU_ORTHOLOGUE AFUA_1G16240)-RELATED"/>
    <property type="match status" value="1"/>
</dbReference>
<evidence type="ECO:0000313" key="3">
    <source>
        <dbReference type="EMBL" id="MDN3569367.1"/>
    </source>
</evidence>
<reference evidence="4" key="1">
    <citation type="journal article" date="2019" name="Int. J. Syst. Evol. Microbiol.">
        <title>The Global Catalogue of Microorganisms (GCM) 10K type strain sequencing project: providing services to taxonomists for standard genome sequencing and annotation.</title>
        <authorList>
            <consortium name="The Broad Institute Genomics Platform"/>
            <consortium name="The Broad Institute Genome Sequencing Center for Infectious Disease"/>
            <person name="Wu L."/>
            <person name="Ma J."/>
        </authorList>
    </citation>
    <scope>NUCLEOTIDE SEQUENCE [LARGE SCALE GENOMIC DNA]</scope>
    <source>
        <strain evidence="4">CECT 7806</strain>
    </source>
</reference>
<accession>A0ABT8AI24</accession>
<feature type="chain" id="PRO_5046194273" evidence="1">
    <location>
        <begin position="26"/>
        <end position="306"/>
    </location>
</feature>
<feature type="domain" description="Amidohydrolase-related" evidence="2">
    <location>
        <begin position="41"/>
        <end position="304"/>
    </location>
</feature>
<evidence type="ECO:0000256" key="1">
    <source>
        <dbReference type="SAM" id="SignalP"/>
    </source>
</evidence>
<dbReference type="RefSeq" id="WP_238289900.1">
    <property type="nucleotide sequence ID" value="NZ_BPQS01000018.1"/>
</dbReference>
<dbReference type="InterPro" id="IPR006680">
    <property type="entry name" value="Amidohydro-rel"/>
</dbReference>
<comment type="caution">
    <text evidence="3">The sequence shown here is derived from an EMBL/GenBank/DDBJ whole genome shotgun (WGS) entry which is preliminary data.</text>
</comment>
<proteinExistence type="predicted"/>
<gene>
    <name evidence="3" type="ORF">QWZ18_01860</name>
</gene>
<dbReference type="Pfam" id="PF04909">
    <property type="entry name" value="Amidohydro_2"/>
    <property type="match status" value="1"/>
</dbReference>
<evidence type="ECO:0000259" key="2">
    <source>
        <dbReference type="Pfam" id="PF04909"/>
    </source>
</evidence>
<dbReference type="SUPFAM" id="SSF51556">
    <property type="entry name" value="Metallo-dependent hydrolases"/>
    <property type="match status" value="1"/>
</dbReference>
<feature type="signal peptide" evidence="1">
    <location>
        <begin position="1"/>
        <end position="25"/>
    </location>
</feature>
<evidence type="ECO:0000313" key="4">
    <source>
        <dbReference type="Proteomes" id="UP001244297"/>
    </source>
</evidence>
<dbReference type="Proteomes" id="UP001244297">
    <property type="component" value="Unassembled WGS sequence"/>
</dbReference>
<keyword evidence="1" id="KW-0732">Signal</keyword>
<sequence>MNRRTFCRDMLAGGLALTLARPSGAASGTSGTPGASGIVAVDTHAHVFTRSLALAGERRYAPEYDASIADYLAMLDRNGLSNGVLIQPSFLGTDNSYMVSALRQEPKRLRGIAVLAPEAEAATMRDLAEAGIVGLRLNLIGRPDPAFGTPAWKTHLARAKELGWQIEVQAEARRLGGLLPPLVEAGVPVVVDHFGRIDSALGVADPGFGRLLGFGAGGGVWVKLSGAYRNGSGEAGQQTAREAAARLREAFGPQRLLWGSDWPHTQFETKASPAEARRDLDAWVPDAADRRIILADTPTQLFRFDR</sequence>
<keyword evidence="4" id="KW-1185">Reference proteome</keyword>
<dbReference type="Gene3D" id="3.20.20.140">
    <property type="entry name" value="Metal-dependent hydrolases"/>
    <property type="match status" value="1"/>
</dbReference>
<organism evidence="3 4">
    <name type="scientific">Methylobacterium longum</name>
    <dbReference type="NCBI Taxonomy" id="767694"/>
    <lineage>
        <taxon>Bacteria</taxon>
        <taxon>Pseudomonadati</taxon>
        <taxon>Pseudomonadota</taxon>
        <taxon>Alphaproteobacteria</taxon>
        <taxon>Hyphomicrobiales</taxon>
        <taxon>Methylobacteriaceae</taxon>
        <taxon>Methylobacterium</taxon>
    </lineage>
</organism>
<dbReference type="PANTHER" id="PTHR35563">
    <property type="entry name" value="BARREL METAL-DEPENDENT HYDROLASE, PUTATIVE (AFU_ORTHOLOGUE AFUA_1G16240)-RELATED"/>
    <property type="match status" value="1"/>
</dbReference>
<protein>
    <submittedName>
        <fullName evidence="3">Amidohydrolase family protein</fullName>
    </submittedName>
</protein>
<dbReference type="EMBL" id="JAUFPT010000005">
    <property type="protein sequence ID" value="MDN3569367.1"/>
    <property type="molecule type" value="Genomic_DNA"/>
</dbReference>
<name>A0ABT8AI24_9HYPH</name>
<dbReference type="InterPro" id="IPR032466">
    <property type="entry name" value="Metal_Hydrolase"/>
</dbReference>
<dbReference type="InterPro" id="IPR052358">
    <property type="entry name" value="Aro_Compnd_Degr_Hydrolases"/>
</dbReference>